<keyword evidence="2" id="KW-1185">Reference proteome</keyword>
<reference evidence="1" key="2">
    <citation type="submission" date="2020-11" db="EMBL/GenBank/DDBJ databases">
        <authorList>
            <person name="McCartney M.A."/>
            <person name="Auch B."/>
            <person name="Kono T."/>
            <person name="Mallez S."/>
            <person name="Becker A."/>
            <person name="Gohl D.M."/>
            <person name="Silverstein K.A.T."/>
            <person name="Koren S."/>
            <person name="Bechman K.B."/>
            <person name="Herman A."/>
            <person name="Abrahante J.E."/>
            <person name="Garbe J."/>
        </authorList>
    </citation>
    <scope>NUCLEOTIDE SEQUENCE</scope>
    <source>
        <strain evidence="1">Duluth1</strain>
        <tissue evidence="1">Whole animal</tissue>
    </source>
</reference>
<reference evidence="1" key="1">
    <citation type="journal article" date="2019" name="bioRxiv">
        <title>The Genome of the Zebra Mussel, Dreissena polymorpha: A Resource for Invasive Species Research.</title>
        <authorList>
            <person name="McCartney M.A."/>
            <person name="Auch B."/>
            <person name="Kono T."/>
            <person name="Mallez S."/>
            <person name="Zhang Y."/>
            <person name="Obille A."/>
            <person name="Becker A."/>
            <person name="Abrahante J.E."/>
            <person name="Garbe J."/>
            <person name="Badalamenti J.P."/>
            <person name="Herman A."/>
            <person name="Mangelson H."/>
            <person name="Liachko I."/>
            <person name="Sullivan S."/>
            <person name="Sone E.D."/>
            <person name="Koren S."/>
            <person name="Silverstein K.A.T."/>
            <person name="Beckman K.B."/>
            <person name="Gohl D.M."/>
        </authorList>
    </citation>
    <scope>NUCLEOTIDE SEQUENCE</scope>
    <source>
        <strain evidence="1">Duluth1</strain>
        <tissue evidence="1">Whole animal</tissue>
    </source>
</reference>
<dbReference type="EMBL" id="JAIWYP010000011">
    <property type="protein sequence ID" value="KAH3741454.1"/>
    <property type="molecule type" value="Genomic_DNA"/>
</dbReference>
<evidence type="ECO:0000313" key="1">
    <source>
        <dbReference type="EMBL" id="KAH3741454.1"/>
    </source>
</evidence>
<evidence type="ECO:0000313" key="2">
    <source>
        <dbReference type="Proteomes" id="UP000828390"/>
    </source>
</evidence>
<protein>
    <submittedName>
        <fullName evidence="1">Uncharacterized protein</fullName>
    </submittedName>
</protein>
<accession>A0A9D4DB35</accession>
<proteinExistence type="predicted"/>
<comment type="caution">
    <text evidence="1">The sequence shown here is derived from an EMBL/GenBank/DDBJ whole genome shotgun (WGS) entry which is preliminary data.</text>
</comment>
<organism evidence="1 2">
    <name type="scientific">Dreissena polymorpha</name>
    <name type="common">Zebra mussel</name>
    <name type="synonym">Mytilus polymorpha</name>
    <dbReference type="NCBI Taxonomy" id="45954"/>
    <lineage>
        <taxon>Eukaryota</taxon>
        <taxon>Metazoa</taxon>
        <taxon>Spiralia</taxon>
        <taxon>Lophotrochozoa</taxon>
        <taxon>Mollusca</taxon>
        <taxon>Bivalvia</taxon>
        <taxon>Autobranchia</taxon>
        <taxon>Heteroconchia</taxon>
        <taxon>Euheterodonta</taxon>
        <taxon>Imparidentia</taxon>
        <taxon>Neoheterodontei</taxon>
        <taxon>Myida</taxon>
        <taxon>Dreissenoidea</taxon>
        <taxon>Dreissenidae</taxon>
        <taxon>Dreissena</taxon>
    </lineage>
</organism>
<gene>
    <name evidence="1" type="ORF">DPMN_048179</name>
</gene>
<dbReference type="Proteomes" id="UP000828390">
    <property type="component" value="Unassembled WGS sequence"/>
</dbReference>
<dbReference type="AlphaFoldDB" id="A0A9D4DB35"/>
<sequence>MARQRPTRIPTPQATMCVSFKVLVIIVKEEIVARTDEKAIWVGVADVGGALGWVM</sequence>
<name>A0A9D4DB35_DREPO</name>